<keyword evidence="1" id="KW-0812">Transmembrane</keyword>
<gene>
    <name evidence="2" type="ORF">EFW17_22995</name>
</gene>
<evidence type="ECO:0000313" key="3">
    <source>
        <dbReference type="Proteomes" id="UP000269198"/>
    </source>
</evidence>
<dbReference type="RefSeq" id="WP_123203533.1">
    <property type="nucleotide sequence ID" value="NZ_RJMB01000038.1"/>
</dbReference>
<keyword evidence="1" id="KW-1133">Transmembrane helix</keyword>
<sequence length="219" mass="23189">MEDAGPARRTRESAAGTGATLARLAVRTLITCSAGVMAAGFLHWRAGALVAGLTALSFVLVSTAPAWLGGPAPYGRDRLLRELRLHGYRIVPDDAGRFVAVGPGGVYLLDTRTWAHQVSRGSSDWRIGARPAARAVRGAVERAERLERLAHGVVGAPVPSVVPVIMVVGRLPEPVMRAGNAVIARPRNAVRYLGGLPEVLTRSRVETIAAAMARQLNGR</sequence>
<proteinExistence type="predicted"/>
<name>A0A3N0DYK5_9ACTN</name>
<evidence type="ECO:0000256" key="1">
    <source>
        <dbReference type="SAM" id="Phobius"/>
    </source>
</evidence>
<evidence type="ECO:0008006" key="4">
    <source>
        <dbReference type="Google" id="ProtNLM"/>
    </source>
</evidence>
<dbReference type="AlphaFoldDB" id="A0A3N0DYK5"/>
<comment type="caution">
    <text evidence="2">The sequence shown here is derived from an EMBL/GenBank/DDBJ whole genome shotgun (WGS) entry which is preliminary data.</text>
</comment>
<keyword evidence="3" id="KW-1185">Reference proteome</keyword>
<dbReference type="OrthoDB" id="3436308at2"/>
<feature type="transmembrane region" description="Helical" evidence="1">
    <location>
        <begin position="21"/>
        <end position="42"/>
    </location>
</feature>
<accession>A0A3N0DYK5</accession>
<reference evidence="2 3" key="1">
    <citation type="submission" date="2018-11" db="EMBL/GenBank/DDBJ databases">
        <title>The genome draft of YIM 96095.</title>
        <authorList>
            <person name="Tang S.-K."/>
            <person name="Chunyu W.-X."/>
            <person name="Feng Y.-Z."/>
        </authorList>
    </citation>
    <scope>NUCLEOTIDE SEQUENCE [LARGE SCALE GENOMIC DNA]</scope>
    <source>
        <strain evidence="2 3">YIM 96095</strain>
    </source>
</reference>
<feature type="transmembrane region" description="Helical" evidence="1">
    <location>
        <begin position="48"/>
        <end position="68"/>
    </location>
</feature>
<protein>
    <recommendedName>
        <fullName evidence="4">NERD domain-containing protein</fullName>
    </recommendedName>
</protein>
<organism evidence="2 3">
    <name type="scientific">Halostreptopolyspora alba</name>
    <dbReference type="NCBI Taxonomy" id="2487137"/>
    <lineage>
        <taxon>Bacteria</taxon>
        <taxon>Bacillati</taxon>
        <taxon>Actinomycetota</taxon>
        <taxon>Actinomycetes</taxon>
        <taxon>Streptosporangiales</taxon>
        <taxon>Nocardiopsidaceae</taxon>
        <taxon>Halostreptopolyspora</taxon>
    </lineage>
</organism>
<keyword evidence="1" id="KW-0472">Membrane</keyword>
<dbReference type="Proteomes" id="UP000269198">
    <property type="component" value="Unassembled WGS sequence"/>
</dbReference>
<evidence type="ECO:0000313" key="2">
    <source>
        <dbReference type="EMBL" id="RNL80553.1"/>
    </source>
</evidence>
<dbReference type="EMBL" id="RJMB01000038">
    <property type="protein sequence ID" value="RNL80553.1"/>
    <property type="molecule type" value="Genomic_DNA"/>
</dbReference>